<dbReference type="Proteomes" id="UP000282574">
    <property type="component" value="Unassembled WGS sequence"/>
</dbReference>
<evidence type="ECO:0000256" key="1">
    <source>
        <dbReference type="SAM" id="MobiDB-lite"/>
    </source>
</evidence>
<feature type="region of interest" description="Disordered" evidence="1">
    <location>
        <begin position="1"/>
        <end position="43"/>
    </location>
</feature>
<accession>A0AB37U8P5</accession>
<reference evidence="2 3" key="1">
    <citation type="journal article" date="2019" name="Genome Biol. Evol.">
        <title>Day and night: Metabolic profiles and evolutionary relationships of six axenic non-marine cyanobacteria.</title>
        <authorList>
            <person name="Will S.E."/>
            <person name="Henke P."/>
            <person name="Boedeker C."/>
            <person name="Huang S."/>
            <person name="Brinkmann H."/>
            <person name="Rohde M."/>
            <person name="Jarek M."/>
            <person name="Friedl T."/>
            <person name="Seufert S."/>
            <person name="Schumacher M."/>
            <person name="Overmann J."/>
            <person name="Neumann-Schaal M."/>
            <person name="Petersen J."/>
        </authorList>
    </citation>
    <scope>NUCLEOTIDE SEQUENCE [LARGE SCALE GENOMIC DNA]</scope>
    <source>
        <strain evidence="2 3">SAG 39.79</strain>
    </source>
</reference>
<dbReference type="EMBL" id="RSCK01000145">
    <property type="protein sequence ID" value="RUT00495.1"/>
    <property type="molecule type" value="Genomic_DNA"/>
</dbReference>
<comment type="caution">
    <text evidence="2">The sequence shown here is derived from an EMBL/GenBank/DDBJ whole genome shotgun (WGS) entry which is preliminary data.</text>
</comment>
<feature type="compositionally biased region" description="Polar residues" evidence="1">
    <location>
        <begin position="16"/>
        <end position="38"/>
    </location>
</feature>
<dbReference type="AlphaFoldDB" id="A0AB37U8P5"/>
<sequence length="91" mass="10290">MSKYGELIKQARKTSDQNTSKPNDQKNNQPENQINITDDVQDTPELEPEVNLCVKVPLKLRRHWAAEAKRQGTTMTAAIVEALEVKFGKPD</sequence>
<gene>
    <name evidence="2" type="ORF">DSM107010_67790</name>
</gene>
<organism evidence="2 3">
    <name type="scientific">Chroococcidiopsis cubana SAG 39.79</name>
    <dbReference type="NCBI Taxonomy" id="388085"/>
    <lineage>
        <taxon>Bacteria</taxon>
        <taxon>Bacillati</taxon>
        <taxon>Cyanobacteriota</taxon>
        <taxon>Cyanophyceae</taxon>
        <taxon>Chroococcidiopsidales</taxon>
        <taxon>Chroococcidiopsidaceae</taxon>
        <taxon>Chroococcidiopsis</taxon>
    </lineage>
</organism>
<evidence type="ECO:0008006" key="4">
    <source>
        <dbReference type="Google" id="ProtNLM"/>
    </source>
</evidence>
<evidence type="ECO:0000313" key="2">
    <source>
        <dbReference type="EMBL" id="RUT00495.1"/>
    </source>
</evidence>
<evidence type="ECO:0000313" key="3">
    <source>
        <dbReference type="Proteomes" id="UP000282574"/>
    </source>
</evidence>
<keyword evidence="3" id="KW-1185">Reference proteome</keyword>
<proteinExistence type="predicted"/>
<name>A0AB37U8P5_9CYAN</name>
<dbReference type="RefSeq" id="WP_106166679.1">
    <property type="nucleotide sequence ID" value="NZ_JAVKZF010000010.1"/>
</dbReference>
<protein>
    <recommendedName>
        <fullName evidence="4">CopG-like ribbon-helix-helix domain-containing protein</fullName>
    </recommendedName>
</protein>